<proteinExistence type="predicted"/>
<evidence type="ECO:0000313" key="2">
    <source>
        <dbReference type="Proteomes" id="UP000823934"/>
    </source>
</evidence>
<dbReference type="InterPro" id="IPR029044">
    <property type="entry name" value="Nucleotide-diphossugar_trans"/>
</dbReference>
<dbReference type="PANTHER" id="PTHR32385">
    <property type="entry name" value="MANNOSYL PHOSPHORYLINOSITOL CERAMIDE SYNTHASE"/>
    <property type="match status" value="1"/>
</dbReference>
<dbReference type="InterPro" id="IPR008441">
    <property type="entry name" value="AfumC-like_glycosyl_Trfase"/>
</dbReference>
<evidence type="ECO:0000313" key="1">
    <source>
        <dbReference type="EMBL" id="HIW07558.1"/>
    </source>
</evidence>
<reference evidence="1" key="2">
    <citation type="submission" date="2021-04" db="EMBL/GenBank/DDBJ databases">
        <authorList>
            <person name="Gilroy R."/>
        </authorList>
    </citation>
    <scope>NUCLEOTIDE SEQUENCE</scope>
    <source>
        <strain evidence="1">CHK160-9182</strain>
    </source>
</reference>
<sequence>MPIPDNLFILDRSSPLHSYKNNWIKKKLYRMTFSKLERKKIQQELYLMDSIQIAESWRYLIDLYFQQKLPITQTDTKRSLSSSKVIWQYWGQGINKESLPEIVKLCFNSIDRFKDDYTVIRLDDSSVKEYLDIPEYIWQKKTSKSISPAFFSDILRLALLYHYGGIWIDSTMLLTDKIPKTLRSEDLFMFQRNPEAQNKDIWENFNHTYFRWDSRHKINVLNSFIIAKQNNYSIKVLLDLLLIYWKFQDNSDFYLFFQVLFDELTKHELKNKNGILVDDTLPHLLQLNLDSPFSQEHLNNIKKYCFIHKLSHHKKTIEKCSLHEYLLTTDYLS</sequence>
<dbReference type="GO" id="GO:0000030">
    <property type="term" value="F:mannosyltransferase activity"/>
    <property type="evidence" value="ECO:0007669"/>
    <property type="project" value="TreeGrafter"/>
</dbReference>
<dbReference type="AlphaFoldDB" id="A0A9D1Q7W8"/>
<reference evidence="1" key="1">
    <citation type="journal article" date="2021" name="PeerJ">
        <title>Extensive microbial diversity within the chicken gut microbiome revealed by metagenomics and culture.</title>
        <authorList>
            <person name="Gilroy R."/>
            <person name="Ravi A."/>
            <person name="Getino M."/>
            <person name="Pursley I."/>
            <person name="Horton D.L."/>
            <person name="Alikhan N.F."/>
            <person name="Baker D."/>
            <person name="Gharbi K."/>
            <person name="Hall N."/>
            <person name="Watson M."/>
            <person name="Adriaenssens E.M."/>
            <person name="Foster-Nyarko E."/>
            <person name="Jarju S."/>
            <person name="Secka A."/>
            <person name="Antonio M."/>
            <person name="Oren A."/>
            <person name="Chaudhuri R.R."/>
            <person name="La Ragione R."/>
            <person name="Hildebrand F."/>
            <person name="Pallen M.J."/>
        </authorList>
    </citation>
    <scope>NUCLEOTIDE SEQUENCE</scope>
    <source>
        <strain evidence="1">CHK160-9182</strain>
    </source>
</reference>
<dbReference type="SUPFAM" id="SSF53448">
    <property type="entry name" value="Nucleotide-diphospho-sugar transferases"/>
    <property type="match status" value="1"/>
</dbReference>
<name>A0A9D1Q7W8_9GAMM</name>
<dbReference type="EMBL" id="DXHP01000207">
    <property type="protein sequence ID" value="HIW07558.1"/>
    <property type="molecule type" value="Genomic_DNA"/>
</dbReference>
<dbReference type="Pfam" id="PF05704">
    <property type="entry name" value="Caps_synth"/>
    <property type="match status" value="1"/>
</dbReference>
<comment type="caution">
    <text evidence="1">The sequence shown here is derived from an EMBL/GenBank/DDBJ whole genome shotgun (WGS) entry which is preliminary data.</text>
</comment>
<dbReference type="Gene3D" id="3.90.550.20">
    <property type="match status" value="1"/>
</dbReference>
<dbReference type="Proteomes" id="UP000823934">
    <property type="component" value="Unassembled WGS sequence"/>
</dbReference>
<dbReference type="InterPro" id="IPR051706">
    <property type="entry name" value="Glycosyltransferase_domain"/>
</dbReference>
<organism evidence="1 2">
    <name type="scientific">Candidatus Ignatzschineria merdigallinarum</name>
    <dbReference type="NCBI Taxonomy" id="2838621"/>
    <lineage>
        <taxon>Bacteria</taxon>
        <taxon>Pseudomonadati</taxon>
        <taxon>Pseudomonadota</taxon>
        <taxon>Gammaproteobacteria</taxon>
        <taxon>Cardiobacteriales</taxon>
        <taxon>Ignatzschineriaceae</taxon>
        <taxon>Ignatzschineria</taxon>
    </lineage>
</organism>
<dbReference type="GO" id="GO:0016020">
    <property type="term" value="C:membrane"/>
    <property type="evidence" value="ECO:0007669"/>
    <property type="project" value="GOC"/>
</dbReference>
<dbReference type="GO" id="GO:0051999">
    <property type="term" value="P:mannosyl-inositol phosphorylceramide biosynthetic process"/>
    <property type="evidence" value="ECO:0007669"/>
    <property type="project" value="TreeGrafter"/>
</dbReference>
<dbReference type="PANTHER" id="PTHR32385:SF15">
    <property type="entry name" value="INOSITOL PHOSPHOCERAMIDE MANNOSYLTRANSFERASE 1"/>
    <property type="match status" value="1"/>
</dbReference>
<protein>
    <submittedName>
        <fullName evidence="1">Capsular polysaccharide synthesis protein</fullName>
    </submittedName>
</protein>
<accession>A0A9D1Q7W8</accession>
<gene>
    <name evidence="1" type="ORF">H9889_09590</name>
</gene>